<feature type="compositionally biased region" description="Low complexity" evidence="2">
    <location>
        <begin position="9"/>
        <end position="21"/>
    </location>
</feature>
<accession>A0ABM5GGJ2</accession>
<protein>
    <submittedName>
        <fullName evidence="4">Coiled-coil domain-containing protein 71L</fullName>
    </submittedName>
</protein>
<evidence type="ECO:0000256" key="2">
    <source>
        <dbReference type="SAM" id="MobiDB-lite"/>
    </source>
</evidence>
<dbReference type="Pfam" id="PF15374">
    <property type="entry name" value="CCDC71L"/>
    <property type="match status" value="1"/>
</dbReference>
<feature type="region of interest" description="Disordered" evidence="2">
    <location>
        <begin position="1"/>
        <end position="21"/>
    </location>
</feature>
<dbReference type="RefSeq" id="XP_072856769.1">
    <property type="nucleotide sequence ID" value="XM_073000668.1"/>
</dbReference>
<gene>
    <name evidence="4" type="primary">CCDC71L</name>
</gene>
<organism evidence="3 4">
    <name type="scientific">Pogona vitticeps</name>
    <name type="common">central bearded dragon</name>
    <dbReference type="NCBI Taxonomy" id="103695"/>
    <lineage>
        <taxon>Eukaryota</taxon>
        <taxon>Metazoa</taxon>
        <taxon>Chordata</taxon>
        <taxon>Craniata</taxon>
        <taxon>Vertebrata</taxon>
        <taxon>Euteleostomi</taxon>
        <taxon>Lepidosauria</taxon>
        <taxon>Squamata</taxon>
        <taxon>Bifurcata</taxon>
        <taxon>Unidentata</taxon>
        <taxon>Episquamata</taxon>
        <taxon>Toxicofera</taxon>
        <taxon>Iguania</taxon>
        <taxon>Acrodonta</taxon>
        <taxon>Agamidae</taxon>
        <taxon>Amphibolurinae</taxon>
        <taxon>Pogona</taxon>
    </lineage>
</organism>
<evidence type="ECO:0000313" key="3">
    <source>
        <dbReference type="Proteomes" id="UP001652642"/>
    </source>
</evidence>
<dbReference type="Proteomes" id="UP001652642">
    <property type="component" value="Chromosome 5"/>
</dbReference>
<sequence>MKQGGAGADGDSSRGAAVAATPPASLVASSAPVVVPGLEPPGSEGAEAGEKVVHSRSRVLFWGDTKVLGDAFKLLVPKSTEFMSSDAELWNFLCSLKHEFSPVILRSKDVYGYASCRAVVPDLPPGLSSASSTTRTAHRRDRPWRRAAARGRHLRATVATAAARGDARSRGGGAKRAAKKRGGEGAASAPQKAATTPLPEVGPRGCDGQQEQEPPPLSSPPPPPPPKDLKERAPPVPVALPLPPWTPFEGRSLEEIWKAATPTLTTFPTIRVRGNVWNRRSLAAMRRRAQRILRVNLTPFVRLRRFPGVGC</sequence>
<evidence type="ECO:0000313" key="4">
    <source>
        <dbReference type="RefSeq" id="XP_072856769.1"/>
    </source>
</evidence>
<feature type="compositionally biased region" description="Basic residues" evidence="2">
    <location>
        <begin position="136"/>
        <end position="155"/>
    </location>
</feature>
<dbReference type="InterPro" id="IPR026695">
    <property type="entry name" value="Ccdc71/71L"/>
</dbReference>
<dbReference type="PANTHER" id="PTHR14484">
    <property type="entry name" value="COILED-COIL DOMAIN-CONTAINING PROTEIN 71"/>
    <property type="match status" value="1"/>
</dbReference>
<dbReference type="GeneID" id="110080943"/>
<name>A0ABM5GGJ2_9SAUR</name>
<feature type="compositionally biased region" description="Pro residues" evidence="2">
    <location>
        <begin position="213"/>
        <end position="226"/>
    </location>
</feature>
<keyword evidence="1" id="KW-0597">Phosphoprotein</keyword>
<evidence type="ECO:0000256" key="1">
    <source>
        <dbReference type="ARBA" id="ARBA00022553"/>
    </source>
</evidence>
<keyword evidence="3" id="KW-1185">Reference proteome</keyword>
<reference evidence="4" key="1">
    <citation type="submission" date="2025-08" db="UniProtKB">
        <authorList>
            <consortium name="RefSeq"/>
        </authorList>
    </citation>
    <scope>IDENTIFICATION</scope>
</reference>
<feature type="region of interest" description="Disordered" evidence="2">
    <location>
        <begin position="124"/>
        <end position="241"/>
    </location>
</feature>
<dbReference type="PANTHER" id="PTHR14484:SF1">
    <property type="entry name" value="COILED-COIL DOMAIN-CONTAINING PROTEIN 71L"/>
    <property type="match status" value="1"/>
</dbReference>
<proteinExistence type="predicted"/>